<comment type="caution">
    <text evidence="3">The sequence shown here is derived from an EMBL/GenBank/DDBJ whole genome shotgun (WGS) entry which is preliminary data.</text>
</comment>
<dbReference type="Pfam" id="PF21719">
    <property type="entry name" value="MIOS_a-sol"/>
    <property type="match status" value="1"/>
</dbReference>
<feature type="region of interest" description="Disordered" evidence="1">
    <location>
        <begin position="582"/>
        <end position="631"/>
    </location>
</feature>
<feature type="compositionally biased region" description="Basic and acidic residues" evidence="1">
    <location>
        <begin position="337"/>
        <end position="347"/>
    </location>
</feature>
<evidence type="ECO:0000313" key="3">
    <source>
        <dbReference type="EMBL" id="PPQ65556.1"/>
    </source>
</evidence>
<dbReference type="AlphaFoldDB" id="A0A409VH44"/>
<dbReference type="InParanoid" id="A0A409VH44"/>
<feature type="compositionally biased region" description="Basic and acidic residues" evidence="1">
    <location>
        <begin position="464"/>
        <end position="478"/>
    </location>
</feature>
<dbReference type="InterPro" id="IPR049092">
    <property type="entry name" value="MIOS_a-sol"/>
</dbReference>
<feature type="compositionally biased region" description="Basic and acidic residues" evidence="1">
    <location>
        <begin position="488"/>
        <end position="524"/>
    </location>
</feature>
<dbReference type="PANTHER" id="PTHR16453">
    <property type="entry name" value="WD40 DOMAIN-CONTAINING PROTEIN MIO FAMILY MEMBER"/>
    <property type="match status" value="1"/>
</dbReference>
<feature type="region of interest" description="Disordered" evidence="1">
    <location>
        <begin position="726"/>
        <end position="782"/>
    </location>
</feature>
<gene>
    <name evidence="3" type="ORF">CVT24_010819</name>
</gene>
<evidence type="ECO:0000313" key="4">
    <source>
        <dbReference type="Proteomes" id="UP000284842"/>
    </source>
</evidence>
<dbReference type="FunCoup" id="A0A409VH44">
    <property type="interactions" value="503"/>
</dbReference>
<dbReference type="OrthoDB" id="341486at2759"/>
<dbReference type="SUPFAM" id="SSF50978">
    <property type="entry name" value="WD40 repeat-like"/>
    <property type="match status" value="1"/>
</dbReference>
<sequence length="1124" mass="125079">MIPPTEKRLLWHPRRENKFVVGGNTQITLYEWAPEYPEIRHVTSRHDLQFMKCFAWSPDPAFDDLFAVGASTGKVDLIRLEAGKHAQKNSILSNGPSASLPVRNSRPCNALSFNMVDPNFLAVGLDKVRGDSSLVIWDINAFLPSLSIPVVSPSEAPLLVNLPPRPQPTIPRIEAPNRIDSRIYQQHAPAEIVTSLAFLPTSTYLLLAGISHRWFRLFDLRSQSAPQVNVASKINGITTDPFDPHRIACYGDSLVTVWDARKLATPLLMFSERDASADGASIRPGSTYSQIEFSSTKRNCLATMEKDSNYVRYWDLTETKVYAMDGSFVAGGGSSDGETRASRDSARAQRRSWAANLPWPGGTPAQNSPRERDPSLGDAISQVSFVLADTRRTKSFPRQLSSFALVPNAKSGPTLTSNVMVVNKEGDLEVYAIHDNPKQLAWSPRGDLAFGSAGGVKVVDGFKDEQRDQTEAGSEPKRRAGSGYRYDSVSRERRFMEDRLSRSRSRRRDDSRSRGRSGKFDNAKGHLIQPLPVLPTAPPPALFGRGDEDGFPSLQSVNTPTGLSATRPVKPRTYSPAAVRKYHTTTDDVDRSVSRRRSPSRTDTLPADDAWDTGARASPMLNEKRRGREKSRKIRSGAYDVEHLIKDDVSVSMMKRTLAGYGLSKPQHNVSVTRIGAEDGMQALSDLWAWIYHSQEVLSVPTPRLHGYDFSFQGLAGLWEGFPPIALPGQTMPDETPTAGPRTLLDVPNAPQMHHSLSGSTTSSGEDRHSSRRSHSPADDFHGNWTAALRSLASRRGADRSTWKPPVSTSKLVQRQLALQVCGWSLREDELTAAIDRWEKEGMLSRAACWLVFTKQYAKAVEVLLRSEDETYQMMSGTIAALALQSSHLSAAMREYYERLINRLSDPYFRAMLTHLAVGDWGSVLEEDLIPFRERLAIAFQFLDDRSLSAHLRRAADEAARKGNIEAIIVTGLTPKGMDIMQAYLDHTGDVQTVAILSCYVCPLKFRDRRAERWLETYRDLLDSFKLHRHRVGFDIERGQILHEAIQMGDVPPHEWVPRQLVIRCHYCGKPANNSGPLLVNQPVRAKVRLFVFGLGSDTFLTIFYSPRLVAIVAGSSPDALFAS</sequence>
<reference evidence="3 4" key="1">
    <citation type="journal article" date="2018" name="Evol. Lett.">
        <title>Horizontal gene cluster transfer increased hallucinogenic mushroom diversity.</title>
        <authorList>
            <person name="Reynolds H.T."/>
            <person name="Vijayakumar V."/>
            <person name="Gluck-Thaler E."/>
            <person name="Korotkin H.B."/>
            <person name="Matheny P.B."/>
            <person name="Slot J.C."/>
        </authorList>
    </citation>
    <scope>NUCLEOTIDE SEQUENCE [LARGE SCALE GENOMIC DNA]</scope>
    <source>
        <strain evidence="3 4">2629</strain>
    </source>
</reference>
<proteinExistence type="predicted"/>
<keyword evidence="4" id="KW-1185">Reference proteome</keyword>
<feature type="compositionally biased region" description="Low complexity" evidence="1">
    <location>
        <begin position="754"/>
        <end position="764"/>
    </location>
</feature>
<feature type="domain" description="MIOS-like alpha-solenoid" evidence="2">
    <location>
        <begin position="811"/>
        <end position="942"/>
    </location>
</feature>
<dbReference type="GO" id="GO:0005737">
    <property type="term" value="C:cytoplasm"/>
    <property type="evidence" value="ECO:0007669"/>
    <property type="project" value="TreeGrafter"/>
</dbReference>
<protein>
    <recommendedName>
        <fullName evidence="2">MIOS-like alpha-solenoid domain-containing protein</fullName>
    </recommendedName>
</protein>
<evidence type="ECO:0000259" key="2">
    <source>
        <dbReference type="Pfam" id="PF21719"/>
    </source>
</evidence>
<dbReference type="Proteomes" id="UP000284842">
    <property type="component" value="Unassembled WGS sequence"/>
</dbReference>
<accession>A0A409VH44</accession>
<dbReference type="GO" id="GO:1904263">
    <property type="term" value="P:positive regulation of TORC1 signaling"/>
    <property type="evidence" value="ECO:0007669"/>
    <property type="project" value="TreeGrafter"/>
</dbReference>
<dbReference type="Gene3D" id="2.130.10.10">
    <property type="entry name" value="YVTN repeat-like/Quinoprotein amine dehydrogenase"/>
    <property type="match status" value="1"/>
</dbReference>
<feature type="compositionally biased region" description="Basic and acidic residues" evidence="1">
    <location>
        <begin position="584"/>
        <end position="593"/>
    </location>
</feature>
<dbReference type="PANTHER" id="PTHR16453:SF9">
    <property type="entry name" value="GATOR COMPLEX PROTEIN MIOS"/>
    <property type="match status" value="1"/>
</dbReference>
<dbReference type="Pfam" id="PF21720">
    <property type="entry name" value="MIOS_WD40"/>
    <property type="match status" value="1"/>
</dbReference>
<feature type="region of interest" description="Disordered" evidence="1">
    <location>
        <begin position="464"/>
        <end position="536"/>
    </location>
</feature>
<evidence type="ECO:0000256" key="1">
    <source>
        <dbReference type="SAM" id="MobiDB-lite"/>
    </source>
</evidence>
<dbReference type="EMBL" id="NHTK01006063">
    <property type="protein sequence ID" value="PPQ65556.1"/>
    <property type="molecule type" value="Genomic_DNA"/>
</dbReference>
<dbReference type="InterPro" id="IPR037593">
    <property type="entry name" value="MIOS/Sea4"/>
</dbReference>
<organism evidence="3 4">
    <name type="scientific">Panaeolus cyanescens</name>
    <dbReference type="NCBI Taxonomy" id="181874"/>
    <lineage>
        <taxon>Eukaryota</taxon>
        <taxon>Fungi</taxon>
        <taxon>Dikarya</taxon>
        <taxon>Basidiomycota</taxon>
        <taxon>Agaricomycotina</taxon>
        <taxon>Agaricomycetes</taxon>
        <taxon>Agaricomycetidae</taxon>
        <taxon>Agaricales</taxon>
        <taxon>Agaricineae</taxon>
        <taxon>Galeropsidaceae</taxon>
        <taxon>Panaeolus</taxon>
    </lineage>
</organism>
<dbReference type="InterPro" id="IPR015943">
    <property type="entry name" value="WD40/YVTN_repeat-like_dom_sf"/>
</dbReference>
<dbReference type="STRING" id="181874.A0A409VH44"/>
<feature type="region of interest" description="Disordered" evidence="1">
    <location>
        <begin position="332"/>
        <end position="376"/>
    </location>
</feature>
<name>A0A409VH44_9AGAR</name>
<dbReference type="InterPro" id="IPR036322">
    <property type="entry name" value="WD40_repeat_dom_sf"/>
</dbReference>